<proteinExistence type="predicted"/>
<protein>
    <recommendedName>
        <fullName evidence="3">Lipocalin-like domain-containing protein</fullName>
    </recommendedName>
</protein>
<organism evidence="1 2">
    <name type="scientific">Hoylesella pleuritidis F0068</name>
    <dbReference type="NCBI Taxonomy" id="1081904"/>
    <lineage>
        <taxon>Bacteria</taxon>
        <taxon>Pseudomonadati</taxon>
        <taxon>Bacteroidota</taxon>
        <taxon>Bacteroidia</taxon>
        <taxon>Bacteroidales</taxon>
        <taxon>Prevotellaceae</taxon>
        <taxon>Hoylesella</taxon>
    </lineage>
</organism>
<reference evidence="1 2" key="1">
    <citation type="submission" date="2013-08" db="EMBL/GenBank/DDBJ databases">
        <authorList>
            <person name="Durkin A.S."/>
            <person name="Haft D.R."/>
            <person name="McCorrison J."/>
            <person name="Torralba M."/>
            <person name="Gillis M."/>
            <person name="Haft D.H."/>
            <person name="Methe B."/>
            <person name="Sutton G."/>
            <person name="Nelson K.E."/>
        </authorList>
    </citation>
    <scope>NUCLEOTIDE SEQUENCE [LARGE SCALE GENOMIC DNA]</scope>
    <source>
        <strain evidence="1 2">F0068</strain>
    </source>
</reference>
<keyword evidence="2" id="KW-1185">Reference proteome</keyword>
<dbReference type="Proteomes" id="UP000016600">
    <property type="component" value="Unassembled WGS sequence"/>
</dbReference>
<comment type="caution">
    <text evidence="1">The sequence shown here is derived from an EMBL/GenBank/DDBJ whole genome shotgun (WGS) entry which is preliminary data.</text>
</comment>
<dbReference type="PATRIC" id="fig|1081904.3.peg.1932"/>
<evidence type="ECO:0000313" key="2">
    <source>
        <dbReference type="Proteomes" id="UP000016600"/>
    </source>
</evidence>
<evidence type="ECO:0008006" key="3">
    <source>
        <dbReference type="Google" id="ProtNLM"/>
    </source>
</evidence>
<dbReference type="EMBL" id="AWET01000044">
    <property type="protein sequence ID" value="ERJ99054.1"/>
    <property type="molecule type" value="Genomic_DNA"/>
</dbReference>
<evidence type="ECO:0000313" key="1">
    <source>
        <dbReference type="EMBL" id="ERJ99054.1"/>
    </source>
</evidence>
<dbReference type="AlphaFoldDB" id="U2MBK7"/>
<accession>U2MBK7</accession>
<name>U2MBK7_9BACT</name>
<gene>
    <name evidence="1" type="ORF">HMPREF1218_1154</name>
</gene>
<sequence>MGTWMGCDKNKDDTPVQPEMEMISGYWELMKAYRGFGRIEEYHSQEVVYIFDVKGNLEVKNTQGRAPFLKDGNYNYAFIPEHKGYIRIGNGAHGYSLTRNRLEIFDDVAADGPLYEFQRIINF</sequence>